<comment type="caution">
    <text evidence="1">The sequence shown here is derived from an EMBL/GenBank/DDBJ whole genome shotgun (WGS) entry which is preliminary data.</text>
</comment>
<accession>A0ACB8CWY6</accession>
<proteinExistence type="predicted"/>
<protein>
    <submittedName>
        <fullName evidence="1">Uncharacterized protein</fullName>
    </submittedName>
</protein>
<organism evidence="1 2">
    <name type="scientific">Dermacentor silvarum</name>
    <name type="common">Tick</name>
    <dbReference type="NCBI Taxonomy" id="543639"/>
    <lineage>
        <taxon>Eukaryota</taxon>
        <taxon>Metazoa</taxon>
        <taxon>Ecdysozoa</taxon>
        <taxon>Arthropoda</taxon>
        <taxon>Chelicerata</taxon>
        <taxon>Arachnida</taxon>
        <taxon>Acari</taxon>
        <taxon>Parasitiformes</taxon>
        <taxon>Ixodida</taxon>
        <taxon>Ixodoidea</taxon>
        <taxon>Ixodidae</taxon>
        <taxon>Rhipicephalinae</taxon>
        <taxon>Dermacentor</taxon>
    </lineage>
</organism>
<dbReference type="EMBL" id="CM023473">
    <property type="protein sequence ID" value="KAH7953733.1"/>
    <property type="molecule type" value="Genomic_DNA"/>
</dbReference>
<keyword evidence="2" id="KW-1185">Reference proteome</keyword>
<reference evidence="1" key="1">
    <citation type="submission" date="2020-05" db="EMBL/GenBank/DDBJ databases">
        <title>Large-scale comparative analyses of tick genomes elucidate their genetic diversity and vector capacities.</title>
        <authorList>
            <person name="Jia N."/>
            <person name="Wang J."/>
            <person name="Shi W."/>
            <person name="Du L."/>
            <person name="Sun Y."/>
            <person name="Zhan W."/>
            <person name="Jiang J."/>
            <person name="Wang Q."/>
            <person name="Zhang B."/>
            <person name="Ji P."/>
            <person name="Sakyi L.B."/>
            <person name="Cui X."/>
            <person name="Yuan T."/>
            <person name="Jiang B."/>
            <person name="Yang W."/>
            <person name="Lam T.T.-Y."/>
            <person name="Chang Q."/>
            <person name="Ding S."/>
            <person name="Wang X."/>
            <person name="Zhu J."/>
            <person name="Ruan X."/>
            <person name="Zhao L."/>
            <person name="Wei J."/>
            <person name="Que T."/>
            <person name="Du C."/>
            <person name="Cheng J."/>
            <person name="Dai P."/>
            <person name="Han X."/>
            <person name="Huang E."/>
            <person name="Gao Y."/>
            <person name="Liu J."/>
            <person name="Shao H."/>
            <person name="Ye R."/>
            <person name="Li L."/>
            <person name="Wei W."/>
            <person name="Wang X."/>
            <person name="Wang C."/>
            <person name="Yang T."/>
            <person name="Huo Q."/>
            <person name="Li W."/>
            <person name="Guo W."/>
            <person name="Chen H."/>
            <person name="Zhou L."/>
            <person name="Ni X."/>
            <person name="Tian J."/>
            <person name="Zhou Y."/>
            <person name="Sheng Y."/>
            <person name="Liu T."/>
            <person name="Pan Y."/>
            <person name="Xia L."/>
            <person name="Li J."/>
            <person name="Zhao F."/>
            <person name="Cao W."/>
        </authorList>
    </citation>
    <scope>NUCLEOTIDE SEQUENCE</scope>
    <source>
        <strain evidence="1">Dsil-2018</strain>
    </source>
</reference>
<dbReference type="Proteomes" id="UP000821865">
    <property type="component" value="Chromosome 4"/>
</dbReference>
<sequence>MPYYVDGEDISPEDVTQDQGWRSAGVRRVGAKTRTADSNAPSLQPGARRGKSGGAALKSKVLRAGRMPSLPRNDIKIVIRPRGGLDISKIGAVTVADAILAAAGISQEDLCQDTLCPNLQQNIMVASTPKRENASRYVRMRQILISGKVHELSAYETTPHSTCKGVIRNIPLQDGPDVIDAKIRRGRSRSRSRSRGRSGSRGRSTSSGRSGSRSRSRGRPCSRGRSGSRHRSSSKPGHDTSGRIRSRSRTPTSLRSKKPSLSWADMARGGREAPRGDDLRRDSHHANELEKLRRDNEQLRKENARVKQEMSRLAAEMAEIRKLALSPSPAQPASVPVPVAMDTSEASHGSSAPKRRAVENRQEDETIKLLSELNNAVASMQASLEKVQAAIAHPKMGLGALSERISKLEEVDARPAPSQVAVQRNVLAPPTEGAILRAALSAQPSPQPKHG</sequence>
<name>A0ACB8CWY6_DERSI</name>
<evidence type="ECO:0000313" key="2">
    <source>
        <dbReference type="Proteomes" id="UP000821865"/>
    </source>
</evidence>
<evidence type="ECO:0000313" key="1">
    <source>
        <dbReference type="EMBL" id="KAH7953733.1"/>
    </source>
</evidence>
<gene>
    <name evidence="1" type="ORF">HPB49_011765</name>
</gene>